<accession>A0A0D3I1K7</accession>
<proteinExistence type="predicted"/>
<reference evidence="1" key="2">
    <citation type="submission" date="2024-10" db="UniProtKB">
        <authorList>
            <consortium name="EnsemblProtists"/>
        </authorList>
    </citation>
    <scope>IDENTIFICATION</scope>
</reference>
<dbReference type="HOGENOM" id="CLU_1698782_0_0_1"/>
<evidence type="ECO:0000313" key="2">
    <source>
        <dbReference type="Proteomes" id="UP000013827"/>
    </source>
</evidence>
<reference evidence="2" key="1">
    <citation type="journal article" date="2013" name="Nature">
        <title>Pan genome of the phytoplankton Emiliania underpins its global distribution.</title>
        <authorList>
            <person name="Read B.A."/>
            <person name="Kegel J."/>
            <person name="Klute M.J."/>
            <person name="Kuo A."/>
            <person name="Lefebvre S.C."/>
            <person name="Maumus F."/>
            <person name="Mayer C."/>
            <person name="Miller J."/>
            <person name="Monier A."/>
            <person name="Salamov A."/>
            <person name="Young J."/>
            <person name="Aguilar M."/>
            <person name="Claverie J.M."/>
            <person name="Frickenhaus S."/>
            <person name="Gonzalez K."/>
            <person name="Herman E.K."/>
            <person name="Lin Y.C."/>
            <person name="Napier J."/>
            <person name="Ogata H."/>
            <person name="Sarno A.F."/>
            <person name="Shmutz J."/>
            <person name="Schroeder D."/>
            <person name="de Vargas C."/>
            <person name="Verret F."/>
            <person name="von Dassow P."/>
            <person name="Valentin K."/>
            <person name="Van de Peer Y."/>
            <person name="Wheeler G."/>
            <person name="Dacks J.B."/>
            <person name="Delwiche C.F."/>
            <person name="Dyhrman S.T."/>
            <person name="Glockner G."/>
            <person name="John U."/>
            <person name="Richards T."/>
            <person name="Worden A.Z."/>
            <person name="Zhang X."/>
            <person name="Grigoriev I.V."/>
            <person name="Allen A.E."/>
            <person name="Bidle K."/>
            <person name="Borodovsky M."/>
            <person name="Bowler C."/>
            <person name="Brownlee C."/>
            <person name="Cock J.M."/>
            <person name="Elias M."/>
            <person name="Gladyshev V.N."/>
            <person name="Groth M."/>
            <person name="Guda C."/>
            <person name="Hadaegh A."/>
            <person name="Iglesias-Rodriguez M.D."/>
            <person name="Jenkins J."/>
            <person name="Jones B.M."/>
            <person name="Lawson T."/>
            <person name="Leese F."/>
            <person name="Lindquist E."/>
            <person name="Lobanov A."/>
            <person name="Lomsadze A."/>
            <person name="Malik S.B."/>
            <person name="Marsh M.E."/>
            <person name="Mackinder L."/>
            <person name="Mock T."/>
            <person name="Mueller-Roeber B."/>
            <person name="Pagarete A."/>
            <person name="Parker M."/>
            <person name="Probert I."/>
            <person name="Quesneville H."/>
            <person name="Raines C."/>
            <person name="Rensing S.A."/>
            <person name="Riano-Pachon D.M."/>
            <person name="Richier S."/>
            <person name="Rokitta S."/>
            <person name="Shiraiwa Y."/>
            <person name="Soanes D.M."/>
            <person name="van der Giezen M."/>
            <person name="Wahlund T.M."/>
            <person name="Williams B."/>
            <person name="Wilson W."/>
            <person name="Wolfe G."/>
            <person name="Wurch L.L."/>
        </authorList>
    </citation>
    <scope>NUCLEOTIDE SEQUENCE</scope>
</reference>
<name>A0A0D3I1K7_EMIH1</name>
<evidence type="ECO:0000313" key="1">
    <source>
        <dbReference type="EnsemblProtists" id="EOD05142"/>
    </source>
</evidence>
<dbReference type="PaxDb" id="2903-EOD05142"/>
<dbReference type="GeneID" id="17251269"/>
<organism evidence="1 2">
    <name type="scientific">Emiliania huxleyi (strain CCMP1516)</name>
    <dbReference type="NCBI Taxonomy" id="280463"/>
    <lineage>
        <taxon>Eukaryota</taxon>
        <taxon>Haptista</taxon>
        <taxon>Haptophyta</taxon>
        <taxon>Prymnesiophyceae</taxon>
        <taxon>Isochrysidales</taxon>
        <taxon>Noelaerhabdaceae</taxon>
        <taxon>Emiliania</taxon>
    </lineage>
</organism>
<dbReference type="AlphaFoldDB" id="A0A0D3I1K7"/>
<dbReference type="KEGG" id="ehx:EMIHUDRAFT_359968"/>
<sequence length="158" mass="15836">MEDREAALGVHACLAAARGGASSPAAGEGGASAPPFSSTLRCVLHARPAAPLLHHLEALLLPPPPALKGGAATAGAHDGGRDLLSGWSGVAAELAEVTGLLSAAAAVRASPLWPEGVVVDVDDGRLWVSANLSFRPGRTVEGEAAAFGALLGAENWRR</sequence>
<dbReference type="Proteomes" id="UP000013827">
    <property type="component" value="Unassembled WGS sequence"/>
</dbReference>
<dbReference type="EnsemblProtists" id="EOD05142">
    <property type="protein sequence ID" value="EOD05142"/>
    <property type="gene ID" value="EMIHUDRAFT_359968"/>
</dbReference>
<dbReference type="RefSeq" id="XP_005757571.1">
    <property type="nucleotide sequence ID" value="XM_005757514.1"/>
</dbReference>
<protein>
    <submittedName>
        <fullName evidence="1">Uncharacterized protein</fullName>
    </submittedName>
</protein>
<keyword evidence="2" id="KW-1185">Reference proteome</keyword>